<evidence type="ECO:0000313" key="4">
    <source>
        <dbReference type="Proteomes" id="UP000288246"/>
    </source>
</evidence>
<dbReference type="Proteomes" id="UP000288246">
    <property type="component" value="Unassembled WGS sequence"/>
</dbReference>
<feature type="domain" description="Deoxyribonuclease NucA/NucB" evidence="2">
    <location>
        <begin position="350"/>
        <end position="437"/>
    </location>
</feature>
<proteinExistence type="predicted"/>
<keyword evidence="4" id="KW-1185">Reference proteome</keyword>
<dbReference type="EMBL" id="BHYL01000059">
    <property type="protein sequence ID" value="GCD19285.1"/>
    <property type="molecule type" value="Genomic_DNA"/>
</dbReference>
<evidence type="ECO:0000259" key="2">
    <source>
        <dbReference type="Pfam" id="PF14040"/>
    </source>
</evidence>
<sequence length="441" mass="47172">MRNRRNRGLVAALTAATALLLTTAATAHAADETTGGSALTNRVQPRPLQLLADSKKTPRPLELELESPPCDAATTDCLTIEPASLQVVDRELKAALAAAAQSPEVRADTNAGINAIQPVPQRCQGSADSFWVDVSRTEACARAAYRLNVRQKINGVDTIVGTMNFVATFYVYSSTTLATWAHQVQITPTSLTGEAPGTSYSAVSACNIVPGWQSGACGIDAATTIPTQPMIVGRTVAAEAFYTFRGSNLSTGRGAWRLSFTHPTATPVATNLYASNVRCDTQATTTPGCVNPYFDPTITYSRAAVPQFARHVEAAQASGLPGLSTPLHRIVDEIDIRKNGDKACPASLPRPKTPYAHECDEYPFRSTYEGAYTGGGYTIYPRTHSWCQVSLAGQTTSLGPMGYSICMIKDTDNSRAGGLLGSFYRSQRVLHMDAFYVRFGA</sequence>
<dbReference type="Pfam" id="PF14040">
    <property type="entry name" value="DNase_NucA_NucB"/>
    <property type="match status" value="1"/>
</dbReference>
<organism evidence="3 4">
    <name type="scientific">Cellulomonas algicola</name>
    <dbReference type="NCBI Taxonomy" id="2071633"/>
    <lineage>
        <taxon>Bacteria</taxon>
        <taxon>Bacillati</taxon>
        <taxon>Actinomycetota</taxon>
        <taxon>Actinomycetes</taxon>
        <taxon>Micrococcales</taxon>
        <taxon>Cellulomonadaceae</taxon>
        <taxon>Cellulomonas</taxon>
    </lineage>
</organism>
<dbReference type="InterPro" id="IPR029476">
    <property type="entry name" value="DNase_NucA_NucB"/>
</dbReference>
<keyword evidence="1" id="KW-0732">Signal</keyword>
<name>A0A401UX81_9CELL</name>
<reference evidence="3 4" key="1">
    <citation type="submission" date="2018-11" db="EMBL/GenBank/DDBJ databases">
        <title>Draft genome sequence of Cellulomonas takizawaensis strain TKZ-21.</title>
        <authorList>
            <person name="Yamamura H."/>
            <person name="Hayashi T."/>
            <person name="Hamada M."/>
            <person name="Serisawa Y."/>
            <person name="Matsuyama K."/>
            <person name="Nakagawa Y."/>
            <person name="Otoguro M."/>
            <person name="Yanagida F."/>
            <person name="Hayakawa M."/>
        </authorList>
    </citation>
    <scope>NUCLEOTIDE SEQUENCE [LARGE SCALE GENOMIC DNA]</scope>
    <source>
        <strain evidence="3 4">TKZ-21</strain>
    </source>
</reference>
<feature type="chain" id="PRO_5019515005" description="Deoxyribonuclease NucA/NucB domain-containing protein" evidence="1">
    <location>
        <begin position="30"/>
        <end position="441"/>
    </location>
</feature>
<dbReference type="AlphaFoldDB" id="A0A401UX81"/>
<evidence type="ECO:0000256" key="1">
    <source>
        <dbReference type="SAM" id="SignalP"/>
    </source>
</evidence>
<comment type="caution">
    <text evidence="3">The sequence shown here is derived from an EMBL/GenBank/DDBJ whole genome shotgun (WGS) entry which is preliminary data.</text>
</comment>
<evidence type="ECO:0000313" key="3">
    <source>
        <dbReference type="EMBL" id="GCD19285.1"/>
    </source>
</evidence>
<accession>A0A401UX81</accession>
<gene>
    <name evidence="3" type="ORF">CTKZ_08470</name>
</gene>
<feature type="signal peptide" evidence="1">
    <location>
        <begin position="1"/>
        <end position="29"/>
    </location>
</feature>
<protein>
    <recommendedName>
        <fullName evidence="2">Deoxyribonuclease NucA/NucB domain-containing protein</fullName>
    </recommendedName>
</protein>